<name>A0A4Q4ZD22_9ACTN</name>
<dbReference type="AlphaFoldDB" id="A0A4Q4ZD22"/>
<evidence type="ECO:0000313" key="4">
    <source>
        <dbReference type="Proteomes" id="UP000295198"/>
    </source>
</evidence>
<protein>
    <recommendedName>
        <fullName evidence="5">DUF4352 domain-containing protein</fullName>
    </recommendedName>
</protein>
<accession>A0A4Q4ZD22</accession>
<evidence type="ECO:0000256" key="1">
    <source>
        <dbReference type="SAM" id="MobiDB-lite"/>
    </source>
</evidence>
<feature type="region of interest" description="Disordered" evidence="1">
    <location>
        <begin position="22"/>
        <end position="75"/>
    </location>
</feature>
<dbReference type="Proteomes" id="UP000295198">
    <property type="component" value="Unassembled WGS sequence"/>
</dbReference>
<feature type="signal peptide" evidence="2">
    <location>
        <begin position="1"/>
        <end position="19"/>
    </location>
</feature>
<evidence type="ECO:0000313" key="3">
    <source>
        <dbReference type="EMBL" id="RYP85892.1"/>
    </source>
</evidence>
<organism evidence="3 4">
    <name type="scientific">Nocardioides guangzhouensis</name>
    <dbReference type="NCBI Taxonomy" id="2497878"/>
    <lineage>
        <taxon>Bacteria</taxon>
        <taxon>Bacillati</taxon>
        <taxon>Actinomycetota</taxon>
        <taxon>Actinomycetes</taxon>
        <taxon>Propionibacteriales</taxon>
        <taxon>Nocardioidaceae</taxon>
        <taxon>Nocardioides</taxon>
    </lineage>
</organism>
<evidence type="ECO:0008006" key="5">
    <source>
        <dbReference type="Google" id="ProtNLM"/>
    </source>
</evidence>
<dbReference type="OrthoDB" id="3783044at2"/>
<proteinExistence type="predicted"/>
<gene>
    <name evidence="3" type="ORF">EKO23_11345</name>
</gene>
<reference evidence="3 4" key="1">
    <citation type="submission" date="2019-01" db="EMBL/GenBank/DDBJ databases">
        <title>Nocardioides guangzhouensis sp. nov., an actinobacterium isolated from soil.</title>
        <authorList>
            <person name="Fu Y."/>
            <person name="Cai Y."/>
            <person name="Lin Z."/>
            <person name="Chen P."/>
        </authorList>
    </citation>
    <scope>NUCLEOTIDE SEQUENCE [LARGE SCALE GENOMIC DNA]</scope>
    <source>
        <strain evidence="3 4">130</strain>
    </source>
</reference>
<dbReference type="EMBL" id="SDKM01000014">
    <property type="protein sequence ID" value="RYP85892.1"/>
    <property type="molecule type" value="Genomic_DNA"/>
</dbReference>
<feature type="compositionally biased region" description="Low complexity" evidence="1">
    <location>
        <begin position="31"/>
        <end position="44"/>
    </location>
</feature>
<dbReference type="RefSeq" id="WP_134717280.1">
    <property type="nucleotide sequence ID" value="NZ_SDKM01000014.1"/>
</dbReference>
<dbReference type="PROSITE" id="PS51257">
    <property type="entry name" value="PROKAR_LIPOPROTEIN"/>
    <property type="match status" value="1"/>
</dbReference>
<sequence>MTTLARLAPLALVAALALSGCGGDDSGEGSGSSTTAGGDSTISTNGPDGDGSQTPQPGAELALGDSAPLTWSPKQGLEGEVDVSVDRLDRATMKDFSAFKLDRAMKRSTPYYVHVTVKNTGTSNLSGVELPIFLDNGSDVLFPAARITSSFRPCPSQPLPRQFTEGKRAQQCLVFLAAEKTRLQAIAMRPTEDTEPITWTGKITRPAQAKQKVAAKG</sequence>
<feature type="chain" id="PRO_5038752624" description="DUF4352 domain-containing protein" evidence="2">
    <location>
        <begin position="20"/>
        <end position="217"/>
    </location>
</feature>
<comment type="caution">
    <text evidence="3">The sequence shown here is derived from an EMBL/GenBank/DDBJ whole genome shotgun (WGS) entry which is preliminary data.</text>
</comment>
<keyword evidence="4" id="KW-1185">Reference proteome</keyword>
<keyword evidence="2" id="KW-0732">Signal</keyword>
<evidence type="ECO:0000256" key="2">
    <source>
        <dbReference type="SAM" id="SignalP"/>
    </source>
</evidence>